<name>A0AAV4TAC2_CAEEX</name>
<dbReference type="AlphaFoldDB" id="A0AAV4TAC2"/>
<dbReference type="Proteomes" id="UP001054945">
    <property type="component" value="Unassembled WGS sequence"/>
</dbReference>
<keyword evidence="3" id="KW-1185">Reference proteome</keyword>
<sequence length="90" mass="9913">MIFHPAQKVDSLIDRGHARIHPPRHLLVPYPPAGRTTAPNASPPFLRGVNLKPKTMDAVVIATEASSVSLASVKREQRGAFLGLDQRRPW</sequence>
<evidence type="ECO:0000256" key="1">
    <source>
        <dbReference type="SAM" id="MobiDB-lite"/>
    </source>
</evidence>
<feature type="region of interest" description="Disordered" evidence="1">
    <location>
        <begin position="23"/>
        <end position="46"/>
    </location>
</feature>
<dbReference type="EMBL" id="BPLR01010842">
    <property type="protein sequence ID" value="GIY42367.1"/>
    <property type="molecule type" value="Genomic_DNA"/>
</dbReference>
<organism evidence="2 3">
    <name type="scientific">Caerostris extrusa</name>
    <name type="common">Bark spider</name>
    <name type="synonym">Caerostris bankana</name>
    <dbReference type="NCBI Taxonomy" id="172846"/>
    <lineage>
        <taxon>Eukaryota</taxon>
        <taxon>Metazoa</taxon>
        <taxon>Ecdysozoa</taxon>
        <taxon>Arthropoda</taxon>
        <taxon>Chelicerata</taxon>
        <taxon>Arachnida</taxon>
        <taxon>Araneae</taxon>
        <taxon>Araneomorphae</taxon>
        <taxon>Entelegynae</taxon>
        <taxon>Araneoidea</taxon>
        <taxon>Araneidae</taxon>
        <taxon>Caerostris</taxon>
    </lineage>
</organism>
<reference evidence="2 3" key="1">
    <citation type="submission" date="2021-06" db="EMBL/GenBank/DDBJ databases">
        <title>Caerostris extrusa draft genome.</title>
        <authorList>
            <person name="Kono N."/>
            <person name="Arakawa K."/>
        </authorList>
    </citation>
    <scope>NUCLEOTIDE SEQUENCE [LARGE SCALE GENOMIC DNA]</scope>
</reference>
<evidence type="ECO:0000313" key="2">
    <source>
        <dbReference type="EMBL" id="GIY42367.1"/>
    </source>
</evidence>
<gene>
    <name evidence="2" type="ORF">CEXT_689881</name>
</gene>
<comment type="caution">
    <text evidence="2">The sequence shown here is derived from an EMBL/GenBank/DDBJ whole genome shotgun (WGS) entry which is preliminary data.</text>
</comment>
<protein>
    <submittedName>
        <fullName evidence="2">Uncharacterized protein</fullName>
    </submittedName>
</protein>
<accession>A0AAV4TAC2</accession>
<proteinExistence type="predicted"/>
<evidence type="ECO:0000313" key="3">
    <source>
        <dbReference type="Proteomes" id="UP001054945"/>
    </source>
</evidence>